<dbReference type="PANTHER" id="PTHR34183">
    <property type="entry name" value="ENDOLYTIC PEPTIDOGLYCAN TRANSGLYCOSYLASE RLPA"/>
    <property type="match status" value="1"/>
</dbReference>
<dbReference type="EC" id="4.2.2.-" evidence="3"/>
<dbReference type="InterPro" id="IPR034718">
    <property type="entry name" value="RlpA"/>
</dbReference>
<dbReference type="Proteomes" id="UP000245765">
    <property type="component" value="Unassembled WGS sequence"/>
</dbReference>
<name>A0A317FGT0_9PROT</name>
<dbReference type="PANTHER" id="PTHR34183:SF8">
    <property type="entry name" value="ENDOLYTIC PEPTIDOGLYCAN TRANSGLYCOSYLASE RLPA-RELATED"/>
    <property type="match status" value="1"/>
</dbReference>
<evidence type="ECO:0000259" key="5">
    <source>
        <dbReference type="Pfam" id="PF03330"/>
    </source>
</evidence>
<dbReference type="RefSeq" id="WP_109870346.1">
    <property type="nucleotide sequence ID" value="NZ_QGNA01000002.1"/>
</dbReference>
<keyword evidence="6" id="KW-0449">Lipoprotein</keyword>
<comment type="function">
    <text evidence="3">Lytic transglycosylase with a strong preference for naked glycan strands that lack stem peptides.</text>
</comment>
<dbReference type="SUPFAM" id="SSF50685">
    <property type="entry name" value="Barwin-like endoglucanases"/>
    <property type="match status" value="1"/>
</dbReference>
<evidence type="ECO:0000256" key="1">
    <source>
        <dbReference type="ARBA" id="ARBA00023239"/>
    </source>
</evidence>
<feature type="domain" description="RlpA-like protein double-psi beta-barrel" evidence="5">
    <location>
        <begin position="32"/>
        <end position="118"/>
    </location>
</feature>
<sequence precursor="true">MRATPWRRIPSHALLALVLLAPFQAEAFDPQEGGAAIYAKRFNGRPMANGRPFDPAANHAAHRHLPFGTVAEVTNLRTGARTTVVISDRGPFTPGRIIDLSPRSARELGIRDVGRVEIRPIGRAD</sequence>
<keyword evidence="1 3" id="KW-0456">Lyase</keyword>
<reference evidence="7" key="1">
    <citation type="submission" date="2018-05" db="EMBL/GenBank/DDBJ databases">
        <authorList>
            <person name="Du Z."/>
            <person name="Wang X."/>
        </authorList>
    </citation>
    <scope>NUCLEOTIDE SEQUENCE [LARGE SCALE GENOMIC DNA]</scope>
    <source>
        <strain evidence="7">CQN31</strain>
    </source>
</reference>
<dbReference type="GO" id="GO:0008932">
    <property type="term" value="F:lytic endotransglycosylase activity"/>
    <property type="evidence" value="ECO:0007669"/>
    <property type="project" value="UniProtKB-UniRule"/>
</dbReference>
<evidence type="ECO:0000256" key="4">
    <source>
        <dbReference type="RuleBase" id="RU003495"/>
    </source>
</evidence>
<keyword evidence="2 3" id="KW-0961">Cell wall biogenesis/degradation</keyword>
<dbReference type="InterPro" id="IPR012997">
    <property type="entry name" value="RplA"/>
</dbReference>
<feature type="chain" id="PRO_5016472891" description="Endolytic peptidoglycan transglycosylase RlpA" evidence="3">
    <location>
        <begin position="28"/>
        <end position="125"/>
    </location>
</feature>
<keyword evidence="7" id="KW-1185">Reference proteome</keyword>
<gene>
    <name evidence="3" type="primary">rlpA</name>
    <name evidence="6" type="ORF">DFH01_10295</name>
</gene>
<dbReference type="NCBIfam" id="TIGR00413">
    <property type="entry name" value="rlpA"/>
    <property type="match status" value="1"/>
</dbReference>
<dbReference type="InterPro" id="IPR009009">
    <property type="entry name" value="RlpA-like_DPBB"/>
</dbReference>
<dbReference type="OrthoDB" id="9779128at2"/>
<organism evidence="6 7">
    <name type="scientific">Falsiroseomonas bella</name>
    <dbReference type="NCBI Taxonomy" id="2184016"/>
    <lineage>
        <taxon>Bacteria</taxon>
        <taxon>Pseudomonadati</taxon>
        <taxon>Pseudomonadota</taxon>
        <taxon>Alphaproteobacteria</taxon>
        <taxon>Acetobacterales</taxon>
        <taxon>Roseomonadaceae</taxon>
        <taxon>Falsiroseomonas</taxon>
    </lineage>
</organism>
<evidence type="ECO:0000313" key="6">
    <source>
        <dbReference type="EMBL" id="PWS37237.1"/>
    </source>
</evidence>
<feature type="signal peptide" evidence="3">
    <location>
        <begin position="1"/>
        <end position="27"/>
    </location>
</feature>
<dbReference type="CDD" id="cd22268">
    <property type="entry name" value="DPBB_RlpA-like"/>
    <property type="match status" value="1"/>
</dbReference>
<evidence type="ECO:0000256" key="3">
    <source>
        <dbReference type="HAMAP-Rule" id="MF_02071"/>
    </source>
</evidence>
<comment type="caution">
    <text evidence="6">The sequence shown here is derived from an EMBL/GenBank/DDBJ whole genome shotgun (WGS) entry which is preliminary data.</text>
</comment>
<proteinExistence type="inferred from homology"/>
<protein>
    <recommendedName>
        <fullName evidence="3">Endolytic peptidoglycan transglycosylase RlpA</fullName>
        <ecNumber evidence="3">4.2.2.-</ecNumber>
    </recommendedName>
</protein>
<dbReference type="Gene3D" id="2.40.40.10">
    <property type="entry name" value="RlpA-like domain"/>
    <property type="match status" value="1"/>
</dbReference>
<dbReference type="EMBL" id="QGNA01000002">
    <property type="protein sequence ID" value="PWS37237.1"/>
    <property type="molecule type" value="Genomic_DNA"/>
</dbReference>
<evidence type="ECO:0000313" key="7">
    <source>
        <dbReference type="Proteomes" id="UP000245765"/>
    </source>
</evidence>
<evidence type="ECO:0000256" key="2">
    <source>
        <dbReference type="ARBA" id="ARBA00023316"/>
    </source>
</evidence>
<dbReference type="HAMAP" id="MF_02071">
    <property type="entry name" value="RlpA"/>
    <property type="match status" value="1"/>
</dbReference>
<dbReference type="GO" id="GO:0000270">
    <property type="term" value="P:peptidoglycan metabolic process"/>
    <property type="evidence" value="ECO:0007669"/>
    <property type="project" value="UniProtKB-UniRule"/>
</dbReference>
<keyword evidence="3" id="KW-0732">Signal</keyword>
<dbReference type="GO" id="GO:0071555">
    <property type="term" value="P:cell wall organization"/>
    <property type="evidence" value="ECO:0007669"/>
    <property type="project" value="UniProtKB-KW"/>
</dbReference>
<dbReference type="AlphaFoldDB" id="A0A317FGT0"/>
<dbReference type="InterPro" id="IPR036908">
    <property type="entry name" value="RlpA-like_sf"/>
</dbReference>
<accession>A0A317FGT0</accession>
<comment type="similarity">
    <text evidence="3 4">Belongs to the RlpA family.</text>
</comment>
<dbReference type="Pfam" id="PF03330">
    <property type="entry name" value="DPBB_1"/>
    <property type="match status" value="1"/>
</dbReference>